<evidence type="ECO:0000313" key="2">
    <source>
        <dbReference type="Proteomes" id="UP001549920"/>
    </source>
</evidence>
<proteinExistence type="predicted"/>
<keyword evidence="2" id="KW-1185">Reference proteome</keyword>
<gene>
    <name evidence="1" type="ORF">ABMA27_015739</name>
</gene>
<organism evidence="1 2">
    <name type="scientific">Loxostege sticticalis</name>
    <name type="common">Beet webworm moth</name>
    <dbReference type="NCBI Taxonomy" id="481309"/>
    <lineage>
        <taxon>Eukaryota</taxon>
        <taxon>Metazoa</taxon>
        <taxon>Ecdysozoa</taxon>
        <taxon>Arthropoda</taxon>
        <taxon>Hexapoda</taxon>
        <taxon>Insecta</taxon>
        <taxon>Pterygota</taxon>
        <taxon>Neoptera</taxon>
        <taxon>Endopterygota</taxon>
        <taxon>Lepidoptera</taxon>
        <taxon>Glossata</taxon>
        <taxon>Ditrysia</taxon>
        <taxon>Pyraloidea</taxon>
        <taxon>Crambidae</taxon>
        <taxon>Pyraustinae</taxon>
        <taxon>Loxostege</taxon>
    </lineage>
</organism>
<dbReference type="Gene3D" id="4.10.60.10">
    <property type="entry name" value="Zinc finger, CCHC-type"/>
    <property type="match status" value="1"/>
</dbReference>
<name>A0ABR3I441_LOXSC</name>
<dbReference type="PANTHER" id="PTHR33198:SF20">
    <property type="entry name" value="RETROTRANSPOSON GAG DOMAIN-CONTAINING PROTEIN"/>
    <property type="match status" value="1"/>
</dbReference>
<evidence type="ECO:0000313" key="1">
    <source>
        <dbReference type="EMBL" id="KAL0883588.1"/>
    </source>
</evidence>
<dbReference type="PANTHER" id="PTHR33198">
    <property type="entry name" value="ANK_REP_REGION DOMAIN-CONTAINING PROTEIN-RELATED"/>
    <property type="match status" value="1"/>
</dbReference>
<reference evidence="1 2" key="1">
    <citation type="submission" date="2024-06" db="EMBL/GenBank/DDBJ databases">
        <title>A chromosome-level genome assembly of beet webworm, Loxostege sticticalis.</title>
        <authorList>
            <person name="Zhang Y."/>
        </authorList>
    </citation>
    <scope>NUCLEOTIDE SEQUENCE [LARGE SCALE GENOMIC DNA]</scope>
    <source>
        <strain evidence="1">AQ026</strain>
        <tissue evidence="1">Whole body</tissue>
    </source>
</reference>
<protein>
    <recommendedName>
        <fullName evidence="3">Gag protein</fullName>
    </recommendedName>
</protein>
<comment type="caution">
    <text evidence="1">The sequence shown here is derived from an EMBL/GenBank/DDBJ whole genome shotgun (WGS) entry which is preliminary data.</text>
</comment>
<dbReference type="EMBL" id="JBEUOH010000008">
    <property type="protein sequence ID" value="KAL0883588.1"/>
    <property type="molecule type" value="Genomic_DNA"/>
</dbReference>
<dbReference type="Proteomes" id="UP001549920">
    <property type="component" value="Unassembled WGS sequence"/>
</dbReference>
<sequence>MEAQLRLPTPIDLQRENLNDEWQRFQQDFKIYMLAAGMDAQPENRKIALLLNLIGTPCYDIYNTFEKSDQQTLKQVLTEFEKHFTPKKNIIFERFRFNQIVQKPGQSADSFITLLKTASASCEFTDKDDQVRDRIVFGILCRSTQELLLREPALTLQRAIEICKSAEVTTAQFKEMTTATITQVEAITQKKERIIKNCTRCGMSHPAAACPAYGKECERCKKKGHFRKCCKTKLRRNIEAVEKQIYCQ</sequence>
<evidence type="ECO:0008006" key="3">
    <source>
        <dbReference type="Google" id="ProtNLM"/>
    </source>
</evidence>
<accession>A0ABR3I441</accession>